<keyword evidence="7 11" id="KW-0012">Acyltransferase</keyword>
<dbReference type="GO" id="GO:0009103">
    <property type="term" value="P:lipopolysaccharide biosynthetic process"/>
    <property type="evidence" value="ECO:0007669"/>
    <property type="project" value="TreeGrafter"/>
</dbReference>
<evidence type="ECO:0000256" key="3">
    <source>
        <dbReference type="ARBA" id="ARBA00022679"/>
    </source>
</evidence>
<dbReference type="PANTHER" id="PTHR23028">
    <property type="entry name" value="ACETYLTRANSFERASE"/>
    <property type="match status" value="1"/>
</dbReference>
<evidence type="ECO:0000259" key="10">
    <source>
        <dbReference type="Pfam" id="PF19040"/>
    </source>
</evidence>
<proteinExistence type="predicted"/>
<dbReference type="InterPro" id="IPR002656">
    <property type="entry name" value="Acyl_transf_3_dom"/>
</dbReference>
<keyword evidence="5 8" id="KW-1133">Transmembrane helix</keyword>
<feature type="transmembrane region" description="Helical" evidence="8">
    <location>
        <begin position="170"/>
        <end position="190"/>
    </location>
</feature>
<dbReference type="GO" id="GO:0005886">
    <property type="term" value="C:plasma membrane"/>
    <property type="evidence" value="ECO:0007669"/>
    <property type="project" value="UniProtKB-SubCell"/>
</dbReference>
<dbReference type="Pfam" id="PF01757">
    <property type="entry name" value="Acyl_transf_3"/>
    <property type="match status" value="1"/>
</dbReference>
<keyword evidence="3 11" id="KW-0808">Transferase</keyword>
<keyword evidence="4 8" id="KW-0812">Transmembrane</keyword>
<feature type="transmembrane region" description="Helical" evidence="8">
    <location>
        <begin position="39"/>
        <end position="60"/>
    </location>
</feature>
<evidence type="ECO:0000256" key="7">
    <source>
        <dbReference type="ARBA" id="ARBA00023315"/>
    </source>
</evidence>
<dbReference type="GO" id="GO:0016788">
    <property type="term" value="F:hydrolase activity, acting on ester bonds"/>
    <property type="evidence" value="ECO:0007669"/>
    <property type="project" value="UniProtKB-ARBA"/>
</dbReference>
<evidence type="ECO:0000256" key="1">
    <source>
        <dbReference type="ARBA" id="ARBA00004651"/>
    </source>
</evidence>
<dbReference type="OrthoDB" id="9767863at2"/>
<dbReference type="Proteomes" id="UP000254968">
    <property type="component" value="Unassembled WGS sequence"/>
</dbReference>
<evidence type="ECO:0000313" key="11">
    <source>
        <dbReference type="EMBL" id="STX28163.1"/>
    </source>
</evidence>
<dbReference type="AlphaFoldDB" id="A0A378HZJ5"/>
<feature type="domain" description="Acyltransferase 3" evidence="9">
    <location>
        <begin position="14"/>
        <end position="343"/>
    </location>
</feature>
<dbReference type="Pfam" id="PF19040">
    <property type="entry name" value="SGNH"/>
    <property type="match status" value="1"/>
</dbReference>
<dbReference type="InterPro" id="IPR043968">
    <property type="entry name" value="SGNH"/>
</dbReference>
<feature type="transmembrane region" description="Helical" evidence="8">
    <location>
        <begin position="202"/>
        <end position="219"/>
    </location>
</feature>
<name>A0A378HZJ5_9GAMM</name>
<dbReference type="EC" id="2.3.1.-" evidence="11"/>
<keyword evidence="6 8" id="KW-0472">Membrane</keyword>
<feature type="domain" description="SGNH" evidence="10">
    <location>
        <begin position="424"/>
        <end position="656"/>
    </location>
</feature>
<evidence type="ECO:0000256" key="5">
    <source>
        <dbReference type="ARBA" id="ARBA00022989"/>
    </source>
</evidence>
<evidence type="ECO:0000256" key="6">
    <source>
        <dbReference type="ARBA" id="ARBA00023136"/>
    </source>
</evidence>
<keyword evidence="2" id="KW-1003">Cell membrane</keyword>
<dbReference type="EMBL" id="UGNV01000001">
    <property type="protein sequence ID" value="STX28163.1"/>
    <property type="molecule type" value="Genomic_DNA"/>
</dbReference>
<dbReference type="GO" id="GO:0016747">
    <property type="term" value="F:acyltransferase activity, transferring groups other than amino-acyl groups"/>
    <property type="evidence" value="ECO:0007669"/>
    <property type="project" value="InterPro"/>
</dbReference>
<gene>
    <name evidence="11" type="primary">oatA_2</name>
    <name evidence="11" type="ORF">NCTC13315_00687</name>
</gene>
<accession>A0A378HZJ5</accession>
<dbReference type="PANTHER" id="PTHR23028:SF53">
    <property type="entry name" value="ACYL_TRANSF_3 DOMAIN-CONTAINING PROTEIN"/>
    <property type="match status" value="1"/>
</dbReference>
<dbReference type="RefSeq" id="WP_115301930.1">
    <property type="nucleotide sequence ID" value="NZ_CAAAHO010000008.1"/>
</dbReference>
<evidence type="ECO:0000256" key="2">
    <source>
        <dbReference type="ARBA" id="ARBA00022475"/>
    </source>
</evidence>
<feature type="transmembrane region" description="Helical" evidence="8">
    <location>
        <begin position="141"/>
        <end position="163"/>
    </location>
</feature>
<comment type="subcellular location">
    <subcellularLocation>
        <location evidence="1">Cell membrane</location>
        <topology evidence="1">Multi-pass membrane protein</topology>
    </subcellularLocation>
</comment>
<feature type="transmembrane region" description="Helical" evidence="8">
    <location>
        <begin position="231"/>
        <end position="251"/>
    </location>
</feature>
<evidence type="ECO:0000256" key="8">
    <source>
        <dbReference type="SAM" id="Phobius"/>
    </source>
</evidence>
<reference evidence="11 12" key="1">
    <citation type="submission" date="2018-06" db="EMBL/GenBank/DDBJ databases">
        <authorList>
            <consortium name="Pathogen Informatics"/>
            <person name="Doyle S."/>
        </authorList>
    </citation>
    <scope>NUCLEOTIDE SEQUENCE [LARGE SCALE GENOMIC DNA]</scope>
    <source>
        <strain evidence="11 12">NCTC13315</strain>
    </source>
</reference>
<feature type="transmembrane region" description="Helical" evidence="8">
    <location>
        <begin position="81"/>
        <end position="100"/>
    </location>
</feature>
<protein>
    <submittedName>
        <fullName evidence="11">O-antigen acetylase</fullName>
        <ecNumber evidence="11">2.3.1.-</ecNumber>
    </submittedName>
</protein>
<dbReference type="InterPro" id="IPR036514">
    <property type="entry name" value="SGNH_hydro_sf"/>
</dbReference>
<evidence type="ECO:0000313" key="12">
    <source>
        <dbReference type="Proteomes" id="UP000254968"/>
    </source>
</evidence>
<keyword evidence="12" id="KW-1185">Reference proteome</keyword>
<evidence type="ECO:0000256" key="4">
    <source>
        <dbReference type="ARBA" id="ARBA00022692"/>
    </source>
</evidence>
<feature type="transmembrane region" description="Helical" evidence="8">
    <location>
        <begin position="294"/>
        <end position="313"/>
    </location>
</feature>
<dbReference type="Gene3D" id="3.40.50.1110">
    <property type="entry name" value="SGNH hydrolase"/>
    <property type="match status" value="1"/>
</dbReference>
<sequence>MKNNLLTTSAKYRADIDGLRALAIISVVGFHAFPHSLPGGFIGVDIFFVISGFLISTILFENLENSTFSFSDFYTRRIKRIFPALLIVLTSCLIFGRFALFSTEYKQLGKHIAGGAGFISNFFLWQEAGYFDKAVNYKPLLHLWSLSIEEQFYIIWPLLLWLAFKKQLNLLIITSIILVLSFWLNIHTIYRDAVSTFYLPQTRFWELLSGSLLAWFNYYKSKELNNFKQVFNSYFVTNFLALLGFSLVLYAHFHIKKTVNFPGFWALLPILGAVLLIAAGKHAWINRYILANRFMVWIGLISFPLYLWHWPILSFIKIMEPNPSAIVRLCGVILAVVLAWLTYKLIEIPIRFNSYNKNKTVTLLVLMSAIGGLGGIVYSESGLIFKGEQLNNTVAELIANPLPLVNDFECSKLIPEFKQLNFDAGCKLSKNRLPDIMFIGDSHTAHYRNAVWKQFADHSVLMIVQTSCLPFASHHFLKGECQKKYEAILSFLKDNSTVKKVYLSGYWSYLMTGGFAVEHDHWRRAKPIDSEGIVSFQENGKRLIATILNSKKEVIFLKDIPDLDFNINSCFNVRPLHLPFHPIRSNCWIDFANYQQRIAPYDEVINELLKNFPQVKLFDPRPLFCNDNKCYARDAQFPYYFNGDHLNHYGAELVIKDMWHKFSSELS</sequence>
<feature type="transmembrane region" description="Helical" evidence="8">
    <location>
        <begin position="363"/>
        <end position="385"/>
    </location>
</feature>
<feature type="transmembrane region" description="Helical" evidence="8">
    <location>
        <begin position="263"/>
        <end position="282"/>
    </location>
</feature>
<feature type="transmembrane region" description="Helical" evidence="8">
    <location>
        <begin position="325"/>
        <end position="343"/>
    </location>
</feature>
<dbReference type="SUPFAM" id="SSF52266">
    <property type="entry name" value="SGNH hydrolase"/>
    <property type="match status" value="1"/>
</dbReference>
<organism evidence="11 12">
    <name type="scientific">Legionella beliardensis</name>
    <dbReference type="NCBI Taxonomy" id="91822"/>
    <lineage>
        <taxon>Bacteria</taxon>
        <taxon>Pseudomonadati</taxon>
        <taxon>Pseudomonadota</taxon>
        <taxon>Gammaproteobacteria</taxon>
        <taxon>Legionellales</taxon>
        <taxon>Legionellaceae</taxon>
        <taxon>Legionella</taxon>
    </lineage>
</organism>
<dbReference type="InterPro" id="IPR050879">
    <property type="entry name" value="Acyltransferase_3"/>
</dbReference>
<evidence type="ECO:0000259" key="9">
    <source>
        <dbReference type="Pfam" id="PF01757"/>
    </source>
</evidence>